<proteinExistence type="predicted"/>
<dbReference type="Proteomes" id="UP001458880">
    <property type="component" value="Unassembled WGS sequence"/>
</dbReference>
<sequence length="93" mass="10802">MCLIGILRFSRPVQLYQEIRSSSSSTDKWLFETMVFVKFLSKPTRPCLSRNGYLDIKLVYLNKSSLADIVIRDSAGDHTHKEKTRTRTFKTND</sequence>
<protein>
    <submittedName>
        <fullName evidence="1">Uncharacterized protein</fullName>
    </submittedName>
</protein>
<evidence type="ECO:0000313" key="1">
    <source>
        <dbReference type="EMBL" id="KAK9738350.1"/>
    </source>
</evidence>
<reference evidence="1 2" key="1">
    <citation type="journal article" date="2024" name="BMC Genomics">
        <title>De novo assembly and annotation of Popillia japonica's genome with initial clues to its potential as an invasive pest.</title>
        <authorList>
            <person name="Cucini C."/>
            <person name="Boschi S."/>
            <person name="Funari R."/>
            <person name="Cardaioli E."/>
            <person name="Iannotti N."/>
            <person name="Marturano G."/>
            <person name="Paoli F."/>
            <person name="Bruttini M."/>
            <person name="Carapelli A."/>
            <person name="Frati F."/>
            <person name="Nardi F."/>
        </authorList>
    </citation>
    <scope>NUCLEOTIDE SEQUENCE [LARGE SCALE GENOMIC DNA]</scope>
    <source>
        <strain evidence="1">DMR45628</strain>
    </source>
</reference>
<dbReference type="AlphaFoldDB" id="A0AAW1LT17"/>
<accession>A0AAW1LT17</accession>
<evidence type="ECO:0000313" key="2">
    <source>
        <dbReference type="Proteomes" id="UP001458880"/>
    </source>
</evidence>
<name>A0AAW1LT17_POPJA</name>
<organism evidence="1 2">
    <name type="scientific">Popillia japonica</name>
    <name type="common">Japanese beetle</name>
    <dbReference type="NCBI Taxonomy" id="7064"/>
    <lineage>
        <taxon>Eukaryota</taxon>
        <taxon>Metazoa</taxon>
        <taxon>Ecdysozoa</taxon>
        <taxon>Arthropoda</taxon>
        <taxon>Hexapoda</taxon>
        <taxon>Insecta</taxon>
        <taxon>Pterygota</taxon>
        <taxon>Neoptera</taxon>
        <taxon>Endopterygota</taxon>
        <taxon>Coleoptera</taxon>
        <taxon>Polyphaga</taxon>
        <taxon>Scarabaeiformia</taxon>
        <taxon>Scarabaeidae</taxon>
        <taxon>Rutelinae</taxon>
        <taxon>Popillia</taxon>
    </lineage>
</organism>
<dbReference type="EMBL" id="JASPKY010000088">
    <property type="protein sequence ID" value="KAK9738350.1"/>
    <property type="molecule type" value="Genomic_DNA"/>
</dbReference>
<gene>
    <name evidence="1" type="ORF">QE152_g9998</name>
</gene>
<comment type="caution">
    <text evidence="1">The sequence shown here is derived from an EMBL/GenBank/DDBJ whole genome shotgun (WGS) entry which is preliminary data.</text>
</comment>
<keyword evidence="2" id="KW-1185">Reference proteome</keyword>